<feature type="domain" description="Major facilitator superfamily (MFS) profile" evidence="8">
    <location>
        <begin position="450"/>
        <end position="843"/>
    </location>
</feature>
<dbReference type="STRING" id="1219065.VPR01S_08_01820"/>
<dbReference type="PROSITE" id="PS00216">
    <property type="entry name" value="SUGAR_TRANSPORT_1"/>
    <property type="match status" value="1"/>
</dbReference>
<feature type="transmembrane region" description="Helical" evidence="7">
    <location>
        <begin position="157"/>
        <end position="175"/>
    </location>
</feature>
<keyword evidence="10" id="KW-1185">Reference proteome</keyword>
<gene>
    <name evidence="9" type="ORF">VPR01S_08_01820</name>
</gene>
<accession>U3BCV3</accession>
<dbReference type="InterPro" id="IPR050171">
    <property type="entry name" value="MFS_Transporters"/>
</dbReference>
<evidence type="ECO:0000256" key="5">
    <source>
        <dbReference type="ARBA" id="ARBA00022989"/>
    </source>
</evidence>
<evidence type="ECO:0000256" key="4">
    <source>
        <dbReference type="ARBA" id="ARBA00022692"/>
    </source>
</evidence>
<keyword evidence="2" id="KW-0813">Transport</keyword>
<feature type="transmembrane region" description="Helical" evidence="7">
    <location>
        <begin position="655"/>
        <end position="677"/>
    </location>
</feature>
<dbReference type="SUPFAM" id="SSF103473">
    <property type="entry name" value="MFS general substrate transporter"/>
    <property type="match status" value="1"/>
</dbReference>
<dbReference type="PANTHER" id="PTHR23517:SF3">
    <property type="entry name" value="INTEGRAL MEMBRANE TRANSPORT PROTEIN"/>
    <property type="match status" value="1"/>
</dbReference>
<evidence type="ECO:0000256" key="6">
    <source>
        <dbReference type="ARBA" id="ARBA00023136"/>
    </source>
</evidence>
<feature type="transmembrane region" description="Helical" evidence="7">
    <location>
        <begin position="580"/>
        <end position="603"/>
    </location>
</feature>
<feature type="transmembrane region" description="Helical" evidence="7">
    <location>
        <begin position="794"/>
        <end position="812"/>
    </location>
</feature>
<dbReference type="InterPro" id="IPR011701">
    <property type="entry name" value="MFS"/>
</dbReference>
<feature type="transmembrane region" description="Helical" evidence="7">
    <location>
        <begin position="523"/>
        <end position="541"/>
    </location>
</feature>
<dbReference type="GO" id="GO:0022857">
    <property type="term" value="F:transmembrane transporter activity"/>
    <property type="evidence" value="ECO:0007669"/>
    <property type="project" value="InterPro"/>
</dbReference>
<dbReference type="PANTHER" id="PTHR23517">
    <property type="entry name" value="RESISTANCE PROTEIN MDTM, PUTATIVE-RELATED-RELATED"/>
    <property type="match status" value="1"/>
</dbReference>
<comment type="subcellular location">
    <subcellularLocation>
        <location evidence="1">Cell membrane</location>
        <topology evidence="1">Multi-pass membrane protein</topology>
    </subcellularLocation>
</comment>
<feature type="transmembrane region" description="Helical" evidence="7">
    <location>
        <begin position="369"/>
        <end position="393"/>
    </location>
</feature>
<evidence type="ECO:0000313" key="9">
    <source>
        <dbReference type="EMBL" id="GAD67599.1"/>
    </source>
</evidence>
<sequence>METRLQPTKVTWSLRTKLVLAIIAVLLFSLSLNTVLNYLNFEKRLTETSDSLYQIVVEETKNDIQQALSLGLPLAAITNVQALLERRAELVEGITELSVTNTAGHTIFSTGHHSKGLERQIRVPLSNTFGMEEGILQLRYSVTHLNLLQKELLKSQILAAIFWLSSCVIVGYLALKVVLHNVLLKISDTTTILASTSQHDARQRLALAQQRMGSSHHSSWWRRLRSRNYPLLLILLAILLTIVANLGASYHSLHVFSDIYEPTLIQKSQLIGDALRSMIDRLLQSGIPLNQLNGLEEEFAFYIQRHEELVSISLNAKNQPVYTSAEQLTGSQQLNTSLITLKPDSQIALTLTTDNNIIGKLIEESVMDMLTVLITSCLFVSEIILFLCHFMILSPWQQIKQVFATTRQRGALCLARRTTRDELRLLIDQLNKTVLEINPAQDRQLIRSADYRFIRLPLFLLVFAEASSLAFFPNYVLTLDNSSGWIPDHLTTSVPISLFMLCWALSLPFAGAWSDRVGRRRSLVTGCLVTCIGLAATAAVNSLEMLLLTRAFTAVGYGIVFISAQGYVTDTTTDTSRTKGMATFLSAFFSGSLCGAAIGGILADKLGYPETFLFAAFQALCSAILVGAIFTSQERGLQANPVKLSDFRLLLNNKYFALITLCSAIPAKIILTGFLYFLCPIYLQFLGESSSVSGRIMMTYGLAIILISPLCAAMIDRQNNKIAFIVAGGLMAATAMINVQLLPGTLGLLLIVVLIGIAHGISISPQLPLVIELLGNQGIERGKVIGIFRLTERVGNISGPLLTGMLLTLFSYNQTIMLFGVALLLSTMVLALGYAWFIRVDKNKLEVTG</sequence>
<evidence type="ECO:0000256" key="2">
    <source>
        <dbReference type="ARBA" id="ARBA00022448"/>
    </source>
</evidence>
<name>U3BCV3_VIBPR</name>
<proteinExistence type="predicted"/>
<feature type="transmembrane region" description="Helical" evidence="7">
    <location>
        <begin position="697"/>
        <end position="715"/>
    </location>
</feature>
<feature type="transmembrane region" description="Helical" evidence="7">
    <location>
        <begin position="748"/>
        <end position="774"/>
    </location>
</feature>
<dbReference type="EMBL" id="BATJ01000008">
    <property type="protein sequence ID" value="GAD67599.1"/>
    <property type="molecule type" value="Genomic_DNA"/>
</dbReference>
<dbReference type="GO" id="GO:0005886">
    <property type="term" value="C:plasma membrane"/>
    <property type="evidence" value="ECO:0007669"/>
    <property type="project" value="UniProtKB-SubCell"/>
</dbReference>
<keyword evidence="3" id="KW-1003">Cell membrane</keyword>
<feature type="transmembrane region" description="Helical" evidence="7">
    <location>
        <begin position="229"/>
        <end position="248"/>
    </location>
</feature>
<feature type="transmembrane region" description="Helical" evidence="7">
    <location>
        <begin position="615"/>
        <end position="634"/>
    </location>
</feature>
<protein>
    <recommendedName>
        <fullName evidence="8">Major facilitator superfamily (MFS) profile domain-containing protein</fullName>
    </recommendedName>
</protein>
<keyword evidence="6 7" id="KW-0472">Membrane</keyword>
<evidence type="ECO:0000256" key="7">
    <source>
        <dbReference type="SAM" id="Phobius"/>
    </source>
</evidence>
<feature type="transmembrane region" description="Helical" evidence="7">
    <location>
        <begin position="722"/>
        <end position="742"/>
    </location>
</feature>
<dbReference type="Proteomes" id="UP000016570">
    <property type="component" value="Unassembled WGS sequence"/>
</dbReference>
<organism evidence="9 10">
    <name type="scientific">Vibrio proteolyticus NBRC 13287</name>
    <dbReference type="NCBI Taxonomy" id="1219065"/>
    <lineage>
        <taxon>Bacteria</taxon>
        <taxon>Pseudomonadati</taxon>
        <taxon>Pseudomonadota</taxon>
        <taxon>Gammaproteobacteria</taxon>
        <taxon>Vibrionales</taxon>
        <taxon>Vibrionaceae</taxon>
        <taxon>Vibrio</taxon>
    </lineage>
</organism>
<evidence type="ECO:0000259" key="8">
    <source>
        <dbReference type="PROSITE" id="PS50850"/>
    </source>
</evidence>
<feature type="transmembrane region" description="Helical" evidence="7">
    <location>
        <begin position="818"/>
        <end position="837"/>
    </location>
</feature>
<evidence type="ECO:0000256" key="1">
    <source>
        <dbReference type="ARBA" id="ARBA00004651"/>
    </source>
</evidence>
<feature type="transmembrane region" description="Helical" evidence="7">
    <location>
        <begin position="18"/>
        <end position="39"/>
    </location>
</feature>
<feature type="transmembrane region" description="Helical" evidence="7">
    <location>
        <begin position="547"/>
        <end position="568"/>
    </location>
</feature>
<dbReference type="RefSeq" id="WP_021705570.1">
    <property type="nucleotide sequence ID" value="NZ_BATJ01000008.1"/>
</dbReference>
<evidence type="ECO:0000313" key="10">
    <source>
        <dbReference type="Proteomes" id="UP000016570"/>
    </source>
</evidence>
<dbReference type="AlphaFoldDB" id="U3BCV3"/>
<feature type="transmembrane region" description="Helical" evidence="7">
    <location>
        <begin position="453"/>
        <end position="472"/>
    </location>
</feature>
<keyword evidence="4 7" id="KW-0812">Transmembrane</keyword>
<dbReference type="InterPro" id="IPR020846">
    <property type="entry name" value="MFS_dom"/>
</dbReference>
<dbReference type="eggNOG" id="COG2814">
    <property type="taxonomic scope" value="Bacteria"/>
</dbReference>
<feature type="transmembrane region" description="Helical" evidence="7">
    <location>
        <begin position="492"/>
        <end position="511"/>
    </location>
</feature>
<dbReference type="PROSITE" id="PS50850">
    <property type="entry name" value="MFS"/>
    <property type="match status" value="1"/>
</dbReference>
<reference evidence="9 10" key="1">
    <citation type="submission" date="2013-09" db="EMBL/GenBank/DDBJ databases">
        <title>Whole genome shotgun sequence of Vibrio proteolyticus NBRC 13287.</title>
        <authorList>
            <person name="Isaki S."/>
            <person name="Hosoyama A."/>
            <person name="Numata M."/>
            <person name="Hashimoto M."/>
            <person name="Hosoyama Y."/>
            <person name="Tsuchikane K."/>
            <person name="Noguchi M."/>
            <person name="Hirakata S."/>
            <person name="Ichikawa N."/>
            <person name="Ohji S."/>
            <person name="Yamazoe A."/>
            <person name="Fujita N."/>
        </authorList>
    </citation>
    <scope>NUCLEOTIDE SEQUENCE [LARGE SCALE GENOMIC DNA]</scope>
    <source>
        <strain evidence="9 10">NBRC 13287</strain>
    </source>
</reference>
<dbReference type="InterPro" id="IPR036259">
    <property type="entry name" value="MFS_trans_sf"/>
</dbReference>
<dbReference type="InterPro" id="IPR005829">
    <property type="entry name" value="Sugar_transporter_CS"/>
</dbReference>
<evidence type="ECO:0000256" key="3">
    <source>
        <dbReference type="ARBA" id="ARBA00022475"/>
    </source>
</evidence>
<comment type="caution">
    <text evidence="9">The sequence shown here is derived from an EMBL/GenBank/DDBJ whole genome shotgun (WGS) entry which is preliminary data.</text>
</comment>
<dbReference type="Pfam" id="PF07690">
    <property type="entry name" value="MFS_1"/>
    <property type="match status" value="1"/>
</dbReference>
<keyword evidence="5 7" id="KW-1133">Transmembrane helix</keyword>
<dbReference type="Gene3D" id="1.20.1250.20">
    <property type="entry name" value="MFS general substrate transporter like domains"/>
    <property type="match status" value="1"/>
</dbReference>